<sequence>MKIYIVDSFTEKRFCGNQAGVVLLESGKDFPEPDYMRQLAAELRYSETAFIKKLEKEVFKLRYFTPMQEVELCGHATIAAFTVLHKEGVIKAGSCRAETMAGDLEVKVSEKDIWMEMAVPRIIKIFDQEESEALYTSLSLDKYDAPEAMIPQIINTGLSDIMLPVKNQKALEAAVLKAQEVSLLSAAYSVTGIHLFCLEKDIEITARCRNFAPVCGIDEESATGTSNGALTWYLRQYGIVKPNEINRFVQGEAMGKPSVIKTIFDEKEGKPRIRVGGAAVIVLKGALV</sequence>
<accession>A0A4P9CFE3</accession>
<organism evidence="4 5">
    <name type="scientific">Eubacterium maltosivorans</name>
    <dbReference type="NCBI Taxonomy" id="2041044"/>
    <lineage>
        <taxon>Bacteria</taxon>
        <taxon>Bacillati</taxon>
        <taxon>Bacillota</taxon>
        <taxon>Clostridia</taxon>
        <taxon>Eubacteriales</taxon>
        <taxon>Eubacteriaceae</taxon>
        <taxon>Eubacterium</taxon>
    </lineage>
</organism>
<evidence type="ECO:0000256" key="2">
    <source>
        <dbReference type="ARBA" id="ARBA00023235"/>
    </source>
</evidence>
<evidence type="ECO:0000256" key="1">
    <source>
        <dbReference type="ARBA" id="ARBA00008270"/>
    </source>
</evidence>
<dbReference type="Pfam" id="PF02567">
    <property type="entry name" value="PhzC-PhzF"/>
    <property type="match status" value="1"/>
</dbReference>
<keyword evidence="2" id="KW-0413">Isomerase</keyword>
<dbReference type="PANTHER" id="PTHR13774">
    <property type="entry name" value="PHENAZINE BIOSYNTHESIS PROTEIN"/>
    <property type="match status" value="1"/>
</dbReference>
<name>A0A4P9CFE3_EUBML</name>
<dbReference type="PANTHER" id="PTHR13774:SF39">
    <property type="entry name" value="BIOSYNTHESIS PROTEIN, PUTATIVE-RELATED"/>
    <property type="match status" value="1"/>
</dbReference>
<dbReference type="GO" id="GO:0005737">
    <property type="term" value="C:cytoplasm"/>
    <property type="evidence" value="ECO:0007669"/>
    <property type="project" value="TreeGrafter"/>
</dbReference>
<dbReference type="GO" id="GO:0016853">
    <property type="term" value="F:isomerase activity"/>
    <property type="evidence" value="ECO:0007669"/>
    <property type="project" value="UniProtKB-KW"/>
</dbReference>
<reference evidence="4 5" key="1">
    <citation type="submission" date="2018-05" db="EMBL/GenBank/DDBJ databases">
        <title>Genome comparison of Eubacterium sp.</title>
        <authorList>
            <person name="Feng Y."/>
            <person name="Sanchez-Andrea I."/>
            <person name="Stams A.J.M."/>
            <person name="De Vos W.M."/>
        </authorList>
    </citation>
    <scope>NUCLEOTIDE SEQUENCE [LARGE SCALE GENOMIC DNA]</scope>
    <source>
        <strain evidence="4 5">YI</strain>
    </source>
</reference>
<dbReference type="PIRSF" id="PIRSF016184">
    <property type="entry name" value="PhzC_PhzF"/>
    <property type="match status" value="1"/>
</dbReference>
<evidence type="ECO:0000313" key="4">
    <source>
        <dbReference type="EMBL" id="QCT73492.1"/>
    </source>
</evidence>
<evidence type="ECO:0000313" key="5">
    <source>
        <dbReference type="Proteomes" id="UP000218387"/>
    </source>
</evidence>
<dbReference type="AlphaFoldDB" id="A0A4P9CFE3"/>
<comment type="similarity">
    <text evidence="1">Belongs to the PhzF family.</text>
</comment>
<dbReference type="Proteomes" id="UP000218387">
    <property type="component" value="Chromosome"/>
</dbReference>
<dbReference type="RefSeq" id="WP_096920590.1">
    <property type="nucleotide sequence ID" value="NZ_CP029487.1"/>
</dbReference>
<dbReference type="KEGG" id="emt:CPZ25_019950"/>
<gene>
    <name evidence="4" type="ORF">CPZ25_019950</name>
</gene>
<dbReference type="InterPro" id="IPR003719">
    <property type="entry name" value="Phenazine_PhzF-like"/>
</dbReference>
<dbReference type="EMBL" id="CP029487">
    <property type="protein sequence ID" value="QCT73492.1"/>
    <property type="molecule type" value="Genomic_DNA"/>
</dbReference>
<protein>
    <submittedName>
        <fullName evidence="4">PhzF family phenazine biosynthesis protein</fullName>
    </submittedName>
</protein>
<evidence type="ECO:0000256" key="3">
    <source>
        <dbReference type="PIRSR" id="PIRSR016184-1"/>
    </source>
</evidence>
<proteinExistence type="inferred from homology"/>
<feature type="active site" evidence="3">
    <location>
        <position position="47"/>
    </location>
</feature>
<dbReference type="Gene3D" id="3.10.310.10">
    <property type="entry name" value="Diaminopimelate Epimerase, Chain A, domain 1"/>
    <property type="match status" value="2"/>
</dbReference>
<dbReference type="NCBIfam" id="TIGR00654">
    <property type="entry name" value="PhzF_family"/>
    <property type="match status" value="1"/>
</dbReference>
<keyword evidence="5" id="KW-1185">Reference proteome</keyword>
<dbReference type="SUPFAM" id="SSF54506">
    <property type="entry name" value="Diaminopimelate epimerase-like"/>
    <property type="match status" value="1"/>
</dbReference>